<dbReference type="Proteomes" id="UP000427373">
    <property type="component" value="Chromosome"/>
</dbReference>
<evidence type="ECO:0000256" key="7">
    <source>
        <dbReference type="ARBA" id="ARBA00023136"/>
    </source>
</evidence>
<dbReference type="GO" id="GO:0005886">
    <property type="term" value="C:plasma membrane"/>
    <property type="evidence" value="ECO:0007669"/>
    <property type="project" value="UniProtKB-SubCell"/>
</dbReference>
<evidence type="ECO:0000256" key="8">
    <source>
        <dbReference type="RuleBase" id="RU362101"/>
    </source>
</evidence>
<dbReference type="GO" id="GO:0015099">
    <property type="term" value="F:nickel cation transmembrane transporter activity"/>
    <property type="evidence" value="ECO:0007669"/>
    <property type="project" value="UniProtKB-UniRule"/>
</dbReference>
<dbReference type="InterPro" id="IPR011541">
    <property type="entry name" value="Ni/Co_transpt_high_affinity"/>
</dbReference>
<name>A0A650CJZ7_SULOH</name>
<evidence type="ECO:0000313" key="9">
    <source>
        <dbReference type="EMBL" id="QGR18068.1"/>
    </source>
</evidence>
<dbReference type="InterPro" id="IPR004688">
    <property type="entry name" value="Ni/Co_transpt"/>
</dbReference>
<dbReference type="PANTHER" id="PTHR31611">
    <property type="entry name" value="HIGH-AFFINITY NICKEL TRANSPORT PROTEIN NIC1"/>
    <property type="match status" value="1"/>
</dbReference>
<feature type="transmembrane region" description="Helical" evidence="8">
    <location>
        <begin position="65"/>
        <end position="83"/>
    </location>
</feature>
<organism evidence="9 10">
    <name type="scientific">Sulfurisphaera ohwakuensis</name>
    <dbReference type="NCBI Taxonomy" id="69656"/>
    <lineage>
        <taxon>Archaea</taxon>
        <taxon>Thermoproteota</taxon>
        <taxon>Thermoprotei</taxon>
        <taxon>Sulfolobales</taxon>
        <taxon>Sulfolobaceae</taxon>
        <taxon>Sulfurisphaera</taxon>
    </lineage>
</organism>
<keyword evidence="4" id="KW-0533">Nickel</keyword>
<evidence type="ECO:0000256" key="4">
    <source>
        <dbReference type="ARBA" id="ARBA00022596"/>
    </source>
</evidence>
<accession>A0A650CJZ7</accession>
<evidence type="ECO:0000256" key="6">
    <source>
        <dbReference type="ARBA" id="ARBA00022989"/>
    </source>
</evidence>
<evidence type="ECO:0000256" key="5">
    <source>
        <dbReference type="ARBA" id="ARBA00022692"/>
    </source>
</evidence>
<feature type="transmembrane region" description="Helical" evidence="8">
    <location>
        <begin position="341"/>
        <end position="365"/>
    </location>
</feature>
<dbReference type="Pfam" id="PF03824">
    <property type="entry name" value="NicO"/>
    <property type="match status" value="1"/>
</dbReference>
<evidence type="ECO:0000256" key="2">
    <source>
        <dbReference type="ARBA" id="ARBA00010892"/>
    </source>
</evidence>
<feature type="transmembrane region" description="Helical" evidence="8">
    <location>
        <begin position="253"/>
        <end position="275"/>
    </location>
</feature>
<evidence type="ECO:0000256" key="1">
    <source>
        <dbReference type="ARBA" id="ARBA00004127"/>
    </source>
</evidence>
<comment type="similarity">
    <text evidence="2 8">Belongs to the NiCoT transporter (TC 2.A.52) family.</text>
</comment>
<reference evidence="9 10" key="1">
    <citation type="submission" date="2019-10" db="EMBL/GenBank/DDBJ databases">
        <title>Genome Sequences from Six Type Strain Members of the Archaeal Family Sulfolobaceae: Acidianus ambivalens, Acidianus infernus, Metallosphaera prunae, Stygiolobus azoricus, Sulfolobus metallicus, and Sulfurisphaera ohwakuensis.</title>
        <authorList>
            <person name="Counts J.A."/>
            <person name="Kelly R.M."/>
        </authorList>
    </citation>
    <scope>NUCLEOTIDE SEQUENCE [LARGE SCALE GENOMIC DNA]</scope>
    <source>
        <strain evidence="9 10">TA-1</strain>
    </source>
</reference>
<keyword evidence="10" id="KW-1185">Reference proteome</keyword>
<feature type="transmembrane region" description="Helical" evidence="8">
    <location>
        <begin position="30"/>
        <end position="53"/>
    </location>
</feature>
<keyword evidence="3 8" id="KW-0813">Transport</keyword>
<keyword evidence="7 8" id="KW-0472">Membrane</keyword>
<dbReference type="PANTHER" id="PTHR31611:SF0">
    <property type="entry name" value="HIGH-AFFINITY NICKEL TRANSPORT PROTEIN NIC1"/>
    <property type="match status" value="1"/>
</dbReference>
<protein>
    <recommendedName>
        <fullName evidence="8">Nickel/cobalt efflux system</fullName>
    </recommendedName>
</protein>
<comment type="subcellular location">
    <subcellularLocation>
        <location evidence="8">Cell membrane</location>
        <topology evidence="8">Multi-pass membrane protein</topology>
    </subcellularLocation>
    <subcellularLocation>
        <location evidence="1">Endomembrane system</location>
        <topology evidence="1">Multi-pass membrane protein</topology>
    </subcellularLocation>
</comment>
<dbReference type="KEGG" id="soh:D1869_13375"/>
<evidence type="ECO:0000256" key="3">
    <source>
        <dbReference type="ARBA" id="ARBA00022448"/>
    </source>
</evidence>
<gene>
    <name evidence="9" type="ORF">D1869_13375</name>
</gene>
<proteinExistence type="inferred from homology"/>
<dbReference type="GO" id="GO:0012505">
    <property type="term" value="C:endomembrane system"/>
    <property type="evidence" value="ECO:0007669"/>
    <property type="project" value="UniProtKB-SubCell"/>
</dbReference>
<feature type="transmembrane region" description="Helical" evidence="8">
    <location>
        <begin position="296"/>
        <end position="321"/>
    </location>
</feature>
<keyword evidence="5 8" id="KW-0812">Transmembrane</keyword>
<keyword evidence="6 8" id="KW-1133">Transmembrane helix</keyword>
<sequence>MFDVDNLSKKFIIWITYPNIMGSKSLTKMVLMGLFFIINIILTMIFYFTLFNLPKENLQIQTDNGVLTGTFITLGILAYTFGLRHAVDADHLAAIDNVTRKLLQEGRNPVFVGTFFSLGHSTVVILLSLMLVIASRYVINSLPNIENMGSIIGTLVSGGFLYIIAFLNTLVLLELYGVYKTIKREKNLDEEKLNELLLKRGFMNRFFSKLFKIVTSEWQMYIIGFLFGLGFDTATEVAILAISATVAGAFSSIPITTILILPGLFALGMSLIDTLDGLFMRSAYGWAFRNPLGKIWYNLTMTFISILVAYGIGTIELFGLIVSEFNLHGPFWDQINALNNVYWESIGYFVILTFAITWIISALVYKMRIKQLGINK</sequence>
<dbReference type="AlphaFoldDB" id="A0A650CJZ7"/>
<feature type="transmembrane region" description="Helical" evidence="8">
    <location>
        <begin position="221"/>
        <end position="247"/>
    </location>
</feature>
<dbReference type="NCBIfam" id="TIGR00802">
    <property type="entry name" value="nico"/>
    <property type="match status" value="1"/>
</dbReference>
<feature type="transmembrane region" description="Helical" evidence="8">
    <location>
        <begin position="110"/>
        <end position="139"/>
    </location>
</feature>
<evidence type="ECO:0000313" key="10">
    <source>
        <dbReference type="Proteomes" id="UP000427373"/>
    </source>
</evidence>
<dbReference type="EMBL" id="CP045484">
    <property type="protein sequence ID" value="QGR18068.1"/>
    <property type="molecule type" value="Genomic_DNA"/>
</dbReference>
<feature type="transmembrane region" description="Helical" evidence="8">
    <location>
        <begin position="159"/>
        <end position="179"/>
    </location>
</feature>